<dbReference type="Proteomes" id="UP000009130">
    <property type="component" value="Chromosome 2"/>
</dbReference>
<dbReference type="PANTHER" id="PTHR46254">
    <property type="entry name" value="PROTEIN GVQW1-RELATED"/>
    <property type="match status" value="1"/>
</dbReference>
<feature type="non-terminal residue" evidence="1">
    <location>
        <position position="54"/>
    </location>
</feature>
<reference evidence="1" key="1">
    <citation type="journal article" date="2011" name="Nat. Biotechnol.">
        <title>Genome sequencing and comparison of two nonhuman primate animal models, the cynomolgus and Chinese rhesus macaques.</title>
        <authorList>
            <person name="Yan G."/>
            <person name="Zhang G."/>
            <person name="Fang X."/>
            <person name="Zhang Y."/>
            <person name="Li C."/>
            <person name="Ling F."/>
            <person name="Cooper D.N."/>
            <person name="Li Q."/>
            <person name="Li Y."/>
            <person name="van Gool A.J."/>
            <person name="Du H."/>
            <person name="Chen J."/>
            <person name="Chen R."/>
            <person name="Zhang P."/>
            <person name="Huang Z."/>
            <person name="Thompson J.R."/>
            <person name="Meng Y."/>
            <person name="Bai Y."/>
            <person name="Wang J."/>
            <person name="Zhuo M."/>
            <person name="Wang T."/>
            <person name="Huang Y."/>
            <person name="Wei L."/>
            <person name="Li J."/>
            <person name="Wang Z."/>
            <person name="Hu H."/>
            <person name="Yang P."/>
            <person name="Le L."/>
            <person name="Stenson P.D."/>
            <person name="Li B."/>
            <person name="Liu X."/>
            <person name="Ball E.V."/>
            <person name="An N."/>
            <person name="Huang Q."/>
            <person name="Zhang Y."/>
            <person name="Fan W."/>
            <person name="Zhang X."/>
            <person name="Li Y."/>
            <person name="Wang W."/>
            <person name="Katze M.G."/>
            <person name="Su B."/>
            <person name="Nielsen R."/>
            <person name="Yang H."/>
            <person name="Wang J."/>
            <person name="Wang X."/>
            <person name="Wang J."/>
        </authorList>
    </citation>
    <scope>NUCLEOTIDE SEQUENCE [LARGE SCALE GENOMIC DNA]</scope>
    <source>
        <strain evidence="1">CE-4</strain>
    </source>
</reference>
<name>G7NXV7_MACFA</name>
<sequence>QAGVQWRDLSSLQPLPPGFKQFSCLSLPNSWDYRRAPAHPANFFIFSRDRISPC</sequence>
<evidence type="ECO:0000313" key="1">
    <source>
        <dbReference type="EMBL" id="EHH51329.1"/>
    </source>
</evidence>
<feature type="non-terminal residue" evidence="1">
    <location>
        <position position="1"/>
    </location>
</feature>
<accession>G7NXV7</accession>
<organism>
    <name type="scientific">Macaca fascicularis</name>
    <name type="common">Crab-eating macaque</name>
    <name type="synonym">Cynomolgus monkey</name>
    <dbReference type="NCBI Taxonomy" id="9541"/>
    <lineage>
        <taxon>Eukaryota</taxon>
        <taxon>Metazoa</taxon>
        <taxon>Chordata</taxon>
        <taxon>Craniata</taxon>
        <taxon>Vertebrata</taxon>
        <taxon>Euteleostomi</taxon>
        <taxon>Mammalia</taxon>
        <taxon>Eutheria</taxon>
        <taxon>Euarchontoglires</taxon>
        <taxon>Primates</taxon>
        <taxon>Haplorrhini</taxon>
        <taxon>Catarrhini</taxon>
        <taxon>Cercopithecidae</taxon>
        <taxon>Cercopithecinae</taxon>
        <taxon>Macaca</taxon>
    </lineage>
</organism>
<dbReference type="AlphaFoldDB" id="G7NXV7"/>
<dbReference type="EMBL" id="CM001277">
    <property type="protein sequence ID" value="EHH51329.1"/>
    <property type="molecule type" value="Genomic_DNA"/>
</dbReference>
<gene>
    <name evidence="1" type="ORF">EGM_10684</name>
</gene>
<protein>
    <submittedName>
        <fullName evidence="1">Uncharacterized protein</fullName>
    </submittedName>
</protein>
<proteinExistence type="predicted"/>